<keyword evidence="4" id="KW-0862">Zinc</keyword>
<dbReference type="Proteomes" id="UP001249851">
    <property type="component" value="Unassembled WGS sequence"/>
</dbReference>
<dbReference type="Pfam" id="PF13359">
    <property type="entry name" value="DDE_Tnp_4"/>
    <property type="match status" value="1"/>
</dbReference>
<keyword evidence="10" id="KW-1185">Reference proteome</keyword>
<dbReference type="SUPFAM" id="SSF57716">
    <property type="entry name" value="Glucocorticoid receptor-like (DNA-binding domain)"/>
    <property type="match status" value="1"/>
</dbReference>
<organism evidence="9 10">
    <name type="scientific">Acropora cervicornis</name>
    <name type="common">Staghorn coral</name>
    <dbReference type="NCBI Taxonomy" id="6130"/>
    <lineage>
        <taxon>Eukaryota</taxon>
        <taxon>Metazoa</taxon>
        <taxon>Cnidaria</taxon>
        <taxon>Anthozoa</taxon>
        <taxon>Hexacorallia</taxon>
        <taxon>Scleractinia</taxon>
        <taxon>Astrocoeniina</taxon>
        <taxon>Acroporidae</taxon>
        <taxon>Acropora</taxon>
    </lineage>
</organism>
<dbReference type="GO" id="GO:0003677">
    <property type="term" value="F:DNA binding"/>
    <property type="evidence" value="ECO:0007669"/>
    <property type="project" value="UniProtKB-UniRule"/>
</dbReference>
<evidence type="ECO:0000256" key="5">
    <source>
        <dbReference type="ARBA" id="ARBA00023125"/>
    </source>
</evidence>
<keyword evidence="2" id="KW-0479">Metal-binding</keyword>
<keyword evidence="5 6" id="KW-0238">DNA-binding</keyword>
<evidence type="ECO:0000256" key="2">
    <source>
        <dbReference type="ARBA" id="ARBA00022723"/>
    </source>
</evidence>
<proteinExistence type="predicted"/>
<keyword evidence="7" id="KW-0175">Coiled coil</keyword>
<reference evidence="9" key="1">
    <citation type="journal article" date="2023" name="G3 (Bethesda)">
        <title>Whole genome assembly and annotation of the endangered Caribbean coral Acropora cervicornis.</title>
        <authorList>
            <person name="Selwyn J.D."/>
            <person name="Vollmer S.V."/>
        </authorList>
    </citation>
    <scope>NUCLEOTIDE SEQUENCE</scope>
    <source>
        <strain evidence="9">K2</strain>
    </source>
</reference>
<dbReference type="EMBL" id="JARQWQ010000033">
    <property type="protein sequence ID" value="KAK2561190.1"/>
    <property type="molecule type" value="Genomic_DNA"/>
</dbReference>
<dbReference type="InterPro" id="IPR027805">
    <property type="entry name" value="Transposase_HTH_dom"/>
</dbReference>
<dbReference type="SMART" id="SM00980">
    <property type="entry name" value="THAP"/>
    <property type="match status" value="1"/>
</dbReference>
<dbReference type="InterPro" id="IPR027806">
    <property type="entry name" value="HARBI1_dom"/>
</dbReference>
<dbReference type="Pfam" id="PF13613">
    <property type="entry name" value="HTH_Tnp_4"/>
    <property type="match status" value="1"/>
</dbReference>
<dbReference type="AlphaFoldDB" id="A0AAD9QHV0"/>
<dbReference type="Pfam" id="PF05485">
    <property type="entry name" value="THAP"/>
    <property type="match status" value="1"/>
</dbReference>
<evidence type="ECO:0000313" key="9">
    <source>
        <dbReference type="EMBL" id="KAK2561190.1"/>
    </source>
</evidence>
<evidence type="ECO:0000256" key="3">
    <source>
        <dbReference type="ARBA" id="ARBA00022771"/>
    </source>
</evidence>
<keyword evidence="3 6" id="KW-0863">Zinc-finger</keyword>
<dbReference type="InterPro" id="IPR006612">
    <property type="entry name" value="THAP_Znf"/>
</dbReference>
<comment type="caution">
    <text evidence="9">The sequence shown here is derived from an EMBL/GenBank/DDBJ whole genome shotgun (WGS) entry which is preliminary data.</text>
</comment>
<protein>
    <submittedName>
        <fullName evidence="9">THAP domain-containing protein 11</fullName>
    </submittedName>
</protein>
<dbReference type="GO" id="GO:0008270">
    <property type="term" value="F:zinc ion binding"/>
    <property type="evidence" value="ECO:0007669"/>
    <property type="project" value="UniProtKB-KW"/>
</dbReference>
<name>A0AAD9QHV0_ACRCE</name>
<evidence type="ECO:0000313" key="10">
    <source>
        <dbReference type="Proteomes" id="UP001249851"/>
    </source>
</evidence>
<evidence type="ECO:0000256" key="6">
    <source>
        <dbReference type="PROSITE-ProRule" id="PRU00309"/>
    </source>
</evidence>
<gene>
    <name evidence="9" type="ORF">P5673_015654</name>
</gene>
<evidence type="ECO:0000259" key="8">
    <source>
        <dbReference type="PROSITE" id="PS50950"/>
    </source>
</evidence>
<dbReference type="PANTHER" id="PTHR23080">
    <property type="entry name" value="THAP DOMAIN PROTEIN"/>
    <property type="match status" value="1"/>
</dbReference>
<feature type="domain" description="THAP-type" evidence="8">
    <location>
        <begin position="1"/>
        <end position="75"/>
    </location>
</feature>
<accession>A0AAD9QHV0</accession>
<evidence type="ECO:0000256" key="7">
    <source>
        <dbReference type="SAM" id="Coils"/>
    </source>
</evidence>
<dbReference type="PANTHER" id="PTHR23080:SF133">
    <property type="entry name" value="SI:CH211-262I1.5-RELATED"/>
    <property type="match status" value="1"/>
</dbReference>
<feature type="coiled-coil region" evidence="7">
    <location>
        <begin position="136"/>
        <end position="184"/>
    </location>
</feature>
<comment type="cofactor">
    <cofactor evidence="1">
        <name>a divalent metal cation</name>
        <dbReference type="ChEBI" id="CHEBI:60240"/>
    </cofactor>
</comment>
<evidence type="ECO:0000256" key="1">
    <source>
        <dbReference type="ARBA" id="ARBA00001968"/>
    </source>
</evidence>
<dbReference type="PROSITE" id="PS50950">
    <property type="entry name" value="ZF_THAP"/>
    <property type="match status" value="1"/>
</dbReference>
<reference evidence="9" key="2">
    <citation type="journal article" date="2023" name="Science">
        <title>Genomic signatures of disease resistance in endangered staghorn corals.</title>
        <authorList>
            <person name="Vollmer S.V."/>
            <person name="Selwyn J.D."/>
            <person name="Despard B.A."/>
            <person name="Roesel C.L."/>
        </authorList>
    </citation>
    <scope>NUCLEOTIDE SEQUENCE</scope>
    <source>
        <strain evidence="9">K2</strain>
    </source>
</reference>
<sequence length="491" mass="56521">MPKYNCCVPGCTNSHRNKPSGFKFYCLPTDLELRKKYDVLIRNDNLKVSSIHTRICCEHWEGGQKLSRTHLPSIFPWTESKRPRRVISKASQEAIDKYKRKRRKNPNNNDEMFMDIEALEPATHFECATQTDLACFCNAQIEVKQLQDERKQLEEENLCMKSELKRITNELKTVKMKLTRLQQQQTKFDINKYAANDSDIEFYTGLPNYKMLMFCFDLVQEASNEFGETEGEMNQKTPKIGRPRAQTPFQEYIMVLMRLRLGLFEKDLAHRFGIAIETVSNITCKWYKLLRAQLGPLIRMPERDIIRYYSPPAFKQLFPKVVIVIDCTEIEMERPSALNTQSACYSSYKSRPTMKVLVGITPSGVLSYVSELFPGSTSDQEIIVKSNFLDILAPGDGVMADKGFNIKDELASVGAVLEIPSFLQKGTQFTEEEINKNKAIASLRIHVERQMERIKNWHILDRRMPITMAPYASDIVVIISALANFLPPLIP</sequence>
<evidence type="ECO:0000256" key="4">
    <source>
        <dbReference type="ARBA" id="ARBA00022833"/>
    </source>
</evidence>